<feature type="domain" description="Thioredoxin-like fold" evidence="3">
    <location>
        <begin position="77"/>
        <end position="181"/>
    </location>
</feature>
<dbReference type="PANTHER" id="PTHR35272:SF3">
    <property type="entry name" value="THIOL:DISULFIDE INTERCHANGE PROTEIN DSBC"/>
    <property type="match status" value="1"/>
</dbReference>
<dbReference type="Proteomes" id="UP000554837">
    <property type="component" value="Unassembled WGS sequence"/>
</dbReference>
<dbReference type="PANTHER" id="PTHR35272">
    <property type="entry name" value="THIOL:DISULFIDE INTERCHANGE PROTEIN DSBC-RELATED"/>
    <property type="match status" value="1"/>
</dbReference>
<dbReference type="SUPFAM" id="SSF52833">
    <property type="entry name" value="Thioredoxin-like"/>
    <property type="match status" value="1"/>
</dbReference>
<proteinExistence type="inferred from homology"/>
<evidence type="ECO:0000313" key="4">
    <source>
        <dbReference type="EMBL" id="MBB5206327.1"/>
    </source>
</evidence>
<dbReference type="RefSeq" id="WP_138856411.1">
    <property type="nucleotide sequence ID" value="NZ_CP040709.1"/>
</dbReference>
<sequence length="204" mass="21836">MTFLHHSGDCGRHFVMPPRALLLSTLPLLLSLGLGVGPAPTLAKPIAPPQVDGQSLPAWLRQLPLNDALHTVQGKPLRHLVVFSDPNCPHCKRLEQELRQLRDVSIHTFLMPVLGEDSVRKSGAIWCSAQPQQAWEAWMLKGQAPMRAPAACDVGALQRNLALAQQLGVRGTPGLLSASPGKSPGLAMGARSALALDLMLMPAP</sequence>
<dbReference type="InterPro" id="IPR051470">
    <property type="entry name" value="Thiol:disulfide_interchange"/>
</dbReference>
<dbReference type="GO" id="GO:0042597">
    <property type="term" value="C:periplasmic space"/>
    <property type="evidence" value="ECO:0007669"/>
    <property type="project" value="UniProtKB-SubCell"/>
</dbReference>
<dbReference type="Gene3D" id="3.40.30.10">
    <property type="entry name" value="Glutaredoxin"/>
    <property type="match status" value="1"/>
</dbReference>
<accession>A0A840S4T9</accession>
<gene>
    <name evidence="4" type="ORF">HNQ51_003673</name>
</gene>
<comment type="function">
    <text evidence="2">Required for disulfide bond formation in some periplasmic proteins. Acts by transferring its disulfide bond to other proteins and is reduced in the process.</text>
</comment>
<evidence type="ECO:0000313" key="5">
    <source>
        <dbReference type="Proteomes" id="UP000554837"/>
    </source>
</evidence>
<comment type="caution">
    <text evidence="4">The sequence shown here is derived from an EMBL/GenBank/DDBJ whole genome shotgun (WGS) entry which is preliminary data.</text>
</comment>
<dbReference type="AlphaFoldDB" id="A0A840S4T9"/>
<organism evidence="4 5">
    <name type="scientific">Inhella inkyongensis</name>
    <dbReference type="NCBI Taxonomy" id="392593"/>
    <lineage>
        <taxon>Bacteria</taxon>
        <taxon>Pseudomonadati</taxon>
        <taxon>Pseudomonadota</taxon>
        <taxon>Betaproteobacteria</taxon>
        <taxon>Burkholderiales</taxon>
        <taxon>Sphaerotilaceae</taxon>
        <taxon>Inhella</taxon>
    </lineage>
</organism>
<dbReference type="InterPro" id="IPR036249">
    <property type="entry name" value="Thioredoxin-like_sf"/>
</dbReference>
<evidence type="ECO:0000256" key="1">
    <source>
        <dbReference type="ARBA" id="ARBA00023284"/>
    </source>
</evidence>
<keyword evidence="2" id="KW-0574">Periplasm</keyword>
<dbReference type="EMBL" id="JACHHO010000009">
    <property type="protein sequence ID" value="MBB5206327.1"/>
    <property type="molecule type" value="Genomic_DNA"/>
</dbReference>
<dbReference type="OrthoDB" id="12976at2"/>
<keyword evidence="1 2" id="KW-0676">Redox-active center</keyword>
<dbReference type="InterPro" id="IPR017937">
    <property type="entry name" value="Thioredoxin_CS"/>
</dbReference>
<dbReference type="Pfam" id="PF13098">
    <property type="entry name" value="Thioredoxin_2"/>
    <property type="match status" value="1"/>
</dbReference>
<protein>
    <recommendedName>
        <fullName evidence="2">Thiol:disulfide interchange protein</fullName>
    </recommendedName>
</protein>
<evidence type="ECO:0000259" key="3">
    <source>
        <dbReference type="Pfam" id="PF13098"/>
    </source>
</evidence>
<keyword evidence="2" id="KW-0732">Signal</keyword>
<dbReference type="CDD" id="cd03020">
    <property type="entry name" value="DsbA_DsbC_DsbG"/>
    <property type="match status" value="1"/>
</dbReference>
<evidence type="ECO:0000256" key="2">
    <source>
        <dbReference type="RuleBase" id="RU364038"/>
    </source>
</evidence>
<comment type="subcellular location">
    <subcellularLocation>
        <location evidence="2">Periplasm</location>
    </subcellularLocation>
</comment>
<dbReference type="InterPro" id="IPR012336">
    <property type="entry name" value="Thioredoxin-like_fold"/>
</dbReference>
<comment type="similarity">
    <text evidence="2">Belongs to the thioredoxin family. DsbC subfamily.</text>
</comment>
<dbReference type="PROSITE" id="PS00194">
    <property type="entry name" value="THIOREDOXIN_1"/>
    <property type="match status" value="1"/>
</dbReference>
<keyword evidence="5" id="KW-1185">Reference proteome</keyword>
<name>A0A840S4T9_9BURK</name>
<dbReference type="InterPro" id="IPR033954">
    <property type="entry name" value="DiS-bond_Isoase_DsbC/G"/>
</dbReference>
<reference evidence="4 5" key="1">
    <citation type="submission" date="2020-08" db="EMBL/GenBank/DDBJ databases">
        <title>Genomic Encyclopedia of Type Strains, Phase IV (KMG-IV): sequencing the most valuable type-strain genomes for metagenomic binning, comparative biology and taxonomic classification.</title>
        <authorList>
            <person name="Goeker M."/>
        </authorList>
    </citation>
    <scope>NUCLEOTIDE SEQUENCE [LARGE SCALE GENOMIC DNA]</scope>
    <source>
        <strain evidence="4 5">DSM 23958</strain>
    </source>
</reference>